<dbReference type="eggNOG" id="ENOG502Z8ZE">
    <property type="taxonomic scope" value="Bacteria"/>
</dbReference>
<sequence length="525" mass="59372">MKHNFQLVKFFMTSIYTRPQQPLLQVMLLIAVFYLAVQYIGLNGIIYFLGTAEAYLFYNVMLSNMVMYVLTAYFAISIVYSQRDFLILTGLPIASKEIVIAKLISGLALPSIVICILHIPTIVIVLINYKLTVAIKFLAFLPLMNLFVALYLLFVLSILSRLRSQFSNALLYLSTRFSIVLMMGLAPFVYFLSDKYEAMTTIITSLNVSTLSTLASSFVDFLDVGSSFATQQSLIKGIVMPYAKENSVSIFLLLLSICIVLFIASVKNLTKNYYKNGLFVNSVEHKSKDRLFHVKSSWGFYLQREYWVIQSEPYFMMQVLLGLLLSPIFTGIYLALIQLNWAGVPLNLRNDIPIFAYMILCISCINNISGTPYSREGVHFTTSIALPLDRRKVFLAKVTISSFISALSVLFSYGIYLIFSEINIVDIFYVFITLLLIINYNLLTPIYDMRHPLLNWKNPSDAVKTNPNVLISLLYGFPLLLLILIIHFTLLSIGVSQWVATSVIGILALGSMKILLSRVGKYHSI</sequence>
<dbReference type="HOGENOM" id="CLU_518569_0_0_9"/>
<protein>
    <submittedName>
        <fullName evidence="2">Uncharacterized protein</fullName>
    </submittedName>
</protein>
<reference evidence="2 3" key="1">
    <citation type="submission" date="2013-04" db="EMBL/GenBank/DDBJ databases">
        <title>Draft genome of the heavy metal tolerant bacterium Lysinibacillus sphaericus strain OT4b.31.</title>
        <authorList>
            <person name="Pena-Montenegro T.D."/>
            <person name="Dussan J."/>
        </authorList>
    </citation>
    <scope>NUCLEOTIDE SEQUENCE [LARGE SCALE GENOMIC DNA]</scope>
    <source>
        <strain evidence="2 3">OT4b.31</strain>
    </source>
</reference>
<name>R7ZA19_LYSSH</name>
<keyword evidence="1" id="KW-1133">Transmembrane helix</keyword>
<feature type="transmembrane region" description="Helical" evidence="1">
    <location>
        <begin position="26"/>
        <end position="49"/>
    </location>
</feature>
<evidence type="ECO:0000256" key="1">
    <source>
        <dbReference type="SAM" id="Phobius"/>
    </source>
</evidence>
<dbReference type="AlphaFoldDB" id="R7ZA19"/>
<evidence type="ECO:0000313" key="2">
    <source>
        <dbReference type="EMBL" id="EON70869.1"/>
    </source>
</evidence>
<feature type="transmembrane region" description="Helical" evidence="1">
    <location>
        <begin position="133"/>
        <end position="158"/>
    </location>
</feature>
<comment type="caution">
    <text evidence="2">The sequence shown here is derived from an EMBL/GenBank/DDBJ whole genome shotgun (WGS) entry which is preliminary data.</text>
</comment>
<keyword evidence="1" id="KW-0812">Transmembrane</keyword>
<gene>
    <name evidence="2" type="ORF">H131_19377</name>
</gene>
<organism evidence="2 3">
    <name type="scientific">Lysinibacillus sphaericus OT4b.31</name>
    <dbReference type="NCBI Taxonomy" id="1285586"/>
    <lineage>
        <taxon>Bacteria</taxon>
        <taxon>Bacillati</taxon>
        <taxon>Bacillota</taxon>
        <taxon>Bacilli</taxon>
        <taxon>Bacillales</taxon>
        <taxon>Bacillaceae</taxon>
        <taxon>Lysinibacillus</taxon>
    </lineage>
</organism>
<feature type="transmembrane region" description="Helical" evidence="1">
    <location>
        <begin position="394"/>
        <end position="415"/>
    </location>
</feature>
<evidence type="ECO:0000313" key="3">
    <source>
        <dbReference type="Proteomes" id="UP000013911"/>
    </source>
</evidence>
<feature type="transmembrane region" description="Helical" evidence="1">
    <location>
        <begin position="468"/>
        <end position="489"/>
    </location>
</feature>
<dbReference type="EMBL" id="AQPX01000027">
    <property type="protein sequence ID" value="EON70869.1"/>
    <property type="molecule type" value="Genomic_DNA"/>
</dbReference>
<proteinExistence type="predicted"/>
<feature type="transmembrane region" description="Helical" evidence="1">
    <location>
        <begin position="248"/>
        <end position="266"/>
    </location>
</feature>
<feature type="transmembrane region" description="Helical" evidence="1">
    <location>
        <begin position="100"/>
        <end position="127"/>
    </location>
</feature>
<feature type="transmembrane region" description="Helical" evidence="1">
    <location>
        <begin position="170"/>
        <end position="192"/>
    </location>
</feature>
<dbReference type="RefSeq" id="WP_010860782.1">
    <property type="nucleotide sequence ID" value="NZ_KB933402.1"/>
</dbReference>
<dbReference type="Proteomes" id="UP000013911">
    <property type="component" value="Unassembled WGS sequence"/>
</dbReference>
<keyword evidence="1" id="KW-0472">Membrane</keyword>
<feature type="transmembrane region" description="Helical" evidence="1">
    <location>
        <begin position="427"/>
        <end position="447"/>
    </location>
</feature>
<dbReference type="OrthoDB" id="138672at2"/>
<feature type="transmembrane region" description="Helical" evidence="1">
    <location>
        <begin position="354"/>
        <end position="373"/>
    </location>
</feature>
<feature type="transmembrane region" description="Helical" evidence="1">
    <location>
        <begin position="495"/>
        <end position="516"/>
    </location>
</feature>
<feature type="transmembrane region" description="Helical" evidence="1">
    <location>
        <begin position="319"/>
        <end position="342"/>
    </location>
</feature>
<accession>R7ZA19</accession>
<feature type="transmembrane region" description="Helical" evidence="1">
    <location>
        <begin position="55"/>
        <end position="80"/>
    </location>
</feature>
<dbReference type="PATRIC" id="fig|1285586.5.peg.4039"/>